<name>A0A0E9UA75_ANGAN</name>
<proteinExistence type="predicted"/>
<dbReference type="AlphaFoldDB" id="A0A0E9UA75"/>
<reference evidence="1" key="2">
    <citation type="journal article" date="2015" name="Fish Shellfish Immunol.">
        <title>Early steps in the European eel (Anguilla anguilla)-Vibrio vulnificus interaction in the gills: Role of the RtxA13 toxin.</title>
        <authorList>
            <person name="Callol A."/>
            <person name="Pajuelo D."/>
            <person name="Ebbesson L."/>
            <person name="Teles M."/>
            <person name="MacKenzie S."/>
            <person name="Amaro C."/>
        </authorList>
    </citation>
    <scope>NUCLEOTIDE SEQUENCE</scope>
</reference>
<evidence type="ECO:0000313" key="1">
    <source>
        <dbReference type="EMBL" id="JAH61853.1"/>
    </source>
</evidence>
<dbReference type="EMBL" id="GBXM01046724">
    <property type="protein sequence ID" value="JAH61853.1"/>
    <property type="molecule type" value="Transcribed_RNA"/>
</dbReference>
<reference evidence="1" key="1">
    <citation type="submission" date="2014-11" db="EMBL/GenBank/DDBJ databases">
        <authorList>
            <person name="Amaro Gonzalez C."/>
        </authorList>
    </citation>
    <scope>NUCLEOTIDE SEQUENCE</scope>
</reference>
<protein>
    <submittedName>
        <fullName evidence="1">Uncharacterized protein</fullName>
    </submittedName>
</protein>
<accession>A0A0E9UA75</accession>
<sequence length="58" mass="6425">MATTSMVLKFVEGLVLFHAVKIIGLHGSGSCYNCIWKATSMLLLLDASVFNQTLNLHW</sequence>
<organism evidence="1">
    <name type="scientific">Anguilla anguilla</name>
    <name type="common">European freshwater eel</name>
    <name type="synonym">Muraena anguilla</name>
    <dbReference type="NCBI Taxonomy" id="7936"/>
    <lineage>
        <taxon>Eukaryota</taxon>
        <taxon>Metazoa</taxon>
        <taxon>Chordata</taxon>
        <taxon>Craniata</taxon>
        <taxon>Vertebrata</taxon>
        <taxon>Euteleostomi</taxon>
        <taxon>Actinopterygii</taxon>
        <taxon>Neopterygii</taxon>
        <taxon>Teleostei</taxon>
        <taxon>Anguilliformes</taxon>
        <taxon>Anguillidae</taxon>
        <taxon>Anguilla</taxon>
    </lineage>
</organism>